<dbReference type="PANTHER" id="PTHR24421">
    <property type="entry name" value="NITRATE/NITRITE SENSOR PROTEIN NARX-RELATED"/>
    <property type="match status" value="1"/>
</dbReference>
<evidence type="ECO:0000256" key="7">
    <source>
        <dbReference type="ARBA" id="ARBA00023012"/>
    </source>
</evidence>
<keyword evidence="6 9" id="KW-1133">Transmembrane helix</keyword>
<evidence type="ECO:0008006" key="14">
    <source>
        <dbReference type="Google" id="ProtNLM"/>
    </source>
</evidence>
<dbReference type="InterPro" id="IPR050482">
    <property type="entry name" value="Sensor_HK_TwoCompSys"/>
</dbReference>
<feature type="domain" description="GAF" evidence="10">
    <location>
        <begin position="843"/>
        <end position="999"/>
    </location>
</feature>
<dbReference type="EMBL" id="LWQS01000041">
    <property type="protein sequence ID" value="OAN46946.1"/>
    <property type="molecule type" value="Genomic_DNA"/>
</dbReference>
<evidence type="ECO:0000256" key="3">
    <source>
        <dbReference type="ARBA" id="ARBA00022679"/>
    </source>
</evidence>
<dbReference type="Gene3D" id="3.30.565.10">
    <property type="entry name" value="Histidine kinase-like ATPase, C-terminal domain"/>
    <property type="match status" value="1"/>
</dbReference>
<dbReference type="InterPro" id="IPR036890">
    <property type="entry name" value="HATPase_C_sf"/>
</dbReference>
<evidence type="ECO:0000256" key="9">
    <source>
        <dbReference type="SAM" id="Phobius"/>
    </source>
</evidence>
<evidence type="ECO:0000256" key="6">
    <source>
        <dbReference type="ARBA" id="ARBA00022989"/>
    </source>
</evidence>
<keyword evidence="2" id="KW-1003">Cell membrane</keyword>
<dbReference type="Gene3D" id="3.30.450.40">
    <property type="match status" value="4"/>
</dbReference>
<feature type="domain" description="GAF" evidence="10">
    <location>
        <begin position="510"/>
        <end position="657"/>
    </location>
</feature>
<dbReference type="GO" id="GO:0016301">
    <property type="term" value="F:kinase activity"/>
    <property type="evidence" value="ECO:0007669"/>
    <property type="project" value="UniProtKB-KW"/>
</dbReference>
<dbReference type="STRING" id="1707952.A6A03_11605"/>
<dbReference type="Pfam" id="PF13185">
    <property type="entry name" value="GAF_2"/>
    <property type="match status" value="2"/>
</dbReference>
<protein>
    <recommendedName>
        <fullName evidence="14">Histidine kinase</fullName>
    </recommendedName>
</protein>
<dbReference type="GO" id="GO:0005886">
    <property type="term" value="C:plasma membrane"/>
    <property type="evidence" value="ECO:0007669"/>
    <property type="project" value="UniProtKB-SubCell"/>
</dbReference>
<evidence type="ECO:0000256" key="4">
    <source>
        <dbReference type="ARBA" id="ARBA00022692"/>
    </source>
</evidence>
<dbReference type="OrthoDB" id="9781904at2"/>
<evidence type="ECO:0000313" key="12">
    <source>
        <dbReference type="EMBL" id="OAN46946.1"/>
    </source>
</evidence>
<keyword evidence="8 9" id="KW-0472">Membrane</keyword>
<keyword evidence="5" id="KW-0418">Kinase</keyword>
<reference evidence="12 13" key="1">
    <citation type="submission" date="2016-04" db="EMBL/GenBank/DDBJ databases">
        <title>Chloroflexus islandicus sp. nov., a thermophilic filamentous anoxygenic phototrophic bacterium from geyser Strokkur (Iceland).</title>
        <authorList>
            <person name="Gaisin V.A."/>
            <person name="Kalashnikov A.M."/>
            <person name="Sukhacheva M.V."/>
            <person name="Grouzdev D.S."/>
            <person name="Ivanov T.M."/>
            <person name="Kuznetsov B."/>
            <person name="Gorlenko V.M."/>
        </authorList>
    </citation>
    <scope>NUCLEOTIDE SEQUENCE [LARGE SCALE GENOMIC DNA]</scope>
    <source>
        <strain evidence="13">isl-2</strain>
    </source>
</reference>
<comment type="subcellular location">
    <subcellularLocation>
        <location evidence="1">Cell membrane</location>
        <topology evidence="1">Multi-pass membrane protein</topology>
    </subcellularLocation>
</comment>
<evidence type="ECO:0000256" key="2">
    <source>
        <dbReference type="ARBA" id="ARBA00022475"/>
    </source>
</evidence>
<feature type="domain" description="GAF" evidence="10">
    <location>
        <begin position="672"/>
        <end position="822"/>
    </location>
</feature>
<dbReference type="InterPro" id="IPR003018">
    <property type="entry name" value="GAF"/>
</dbReference>
<name>A0A178MEJ2_9CHLR</name>
<dbReference type="Pfam" id="PF02518">
    <property type="entry name" value="HATPase_c"/>
    <property type="match status" value="1"/>
</dbReference>
<keyword evidence="4 9" id="KW-0812">Transmembrane</keyword>
<feature type="transmembrane region" description="Helical" evidence="9">
    <location>
        <begin position="172"/>
        <end position="189"/>
    </location>
</feature>
<gene>
    <name evidence="12" type="ORF">A6A03_11605</name>
</gene>
<evidence type="ECO:0000256" key="5">
    <source>
        <dbReference type="ARBA" id="ARBA00022777"/>
    </source>
</evidence>
<feature type="transmembrane region" description="Helical" evidence="9">
    <location>
        <begin position="600"/>
        <end position="620"/>
    </location>
</feature>
<dbReference type="Pfam" id="PF01590">
    <property type="entry name" value="GAF"/>
    <property type="match status" value="1"/>
</dbReference>
<dbReference type="SMART" id="SM00387">
    <property type="entry name" value="HATPase_c"/>
    <property type="match status" value="1"/>
</dbReference>
<dbReference type="InterPro" id="IPR003594">
    <property type="entry name" value="HATPase_dom"/>
</dbReference>
<feature type="domain" description="Histidine kinase/HSP90-like ATPase" evidence="11">
    <location>
        <begin position="1104"/>
        <end position="1205"/>
    </location>
</feature>
<dbReference type="SUPFAM" id="SSF55781">
    <property type="entry name" value="GAF domain-like"/>
    <property type="match status" value="4"/>
</dbReference>
<proteinExistence type="predicted"/>
<feature type="transmembrane region" description="Helical" evidence="9">
    <location>
        <begin position="70"/>
        <end position="91"/>
    </location>
</feature>
<evidence type="ECO:0000313" key="13">
    <source>
        <dbReference type="Proteomes" id="UP000078287"/>
    </source>
</evidence>
<feature type="transmembrane region" description="Helical" evidence="9">
    <location>
        <begin position="37"/>
        <end position="58"/>
    </location>
</feature>
<accession>A0A178MEJ2</accession>
<keyword evidence="13" id="KW-1185">Reference proteome</keyword>
<dbReference type="SUPFAM" id="SSF55874">
    <property type="entry name" value="ATPase domain of HSP90 chaperone/DNA topoisomerase II/histidine kinase"/>
    <property type="match status" value="1"/>
</dbReference>
<keyword evidence="7" id="KW-0902">Two-component regulatory system</keyword>
<evidence type="ECO:0000256" key="8">
    <source>
        <dbReference type="ARBA" id="ARBA00023136"/>
    </source>
</evidence>
<sequence>MPLDSEVQRAQLSRDMQFNLNWRWRQIRAWFGQERGALFLIWCLRVGGLGLLIMWAWLKAPNIPEPNLKTGWLIIGVMACFQIFTAVWGAFQPEQWHKPPAKFLQNLIEVILISSAILQFGTASNVFWVLYLIPIVSAMRFLNNVWGSVIVGLSISAATAVGSVHADNLLEIAIAPTITIFGLLLLYVLRRTSVHPDAFANQQTELVQILDRYQAGICVVDQHRRLVFVNHALEQQFGPWTPKMTCYEYLVCLQANCTACQKPQPYPQPYTMQVPGGRKILFNVESQRVADGEHLLLFLNPPRPIRLDLYEKLLNAIVEEDQQRYISALRELLDSVRKAFEAESAAIFWFKDGRLTRDIISGPPLPFDEDYESGQGITGLALPGSEGAPFGRTVVVNNLDVAPVVIDNFAEHPVVHPKYFEAYKQALPSRQVKHLLVGPLNGRRRIIGVLRLVNRLNEHGQFYSEGFQRLHEIDLNIICERLAHVIEYGELYLARKRQLEETERFYRIYDASTRGQAVFTTIVEEALKAFPAASKCEIRRLDRASQTLQLIAARHRRGFDYGAPPSPLAGINARALREGQIQFVTDTAHDPDFIHRQPPIGALMVAPLIGYLGIIGILTLDYDEPRTFTTEERRRFEALATHARLAAAVIWRNEQAEHLRKHIQQMSDLSEGITGVYQHILKAYHNLIGYDSASIQLLYGHYLQIVECSGFADRNAVCSLSFDLHDERFPNSRVLREQQPLVEADVTQTYPHFVQESERYQTANIRSILYTPLTYRGQCIGMIALDSHTPSFYREGDVVLSTLLANAAASAIDNARLVETLQQRQEQLRVLLEHSTLLMGIHDERKLIASYAQLGAKLFACEHCAIFLRRSPDYEFELAVSSQHDGYFDNEAYGRLAATIAAHNQIIALTGDELLAWYAEHGIAGDELAHLPTARGRSLLAGPIRDQRQMVVGVLIFENHEPDYGTGFPQPAHDLLELFGKQVLNGMNIVNIRRTTRESLGLDVHDLLNFVQGTIIFSLNTMIKQIERAEPVASLTPQLLQTNQAAKFLYQQLRYIQDDLRGRTDLEQPFDRMVNDYINLLRGSVLKDVPISFNPLTNVNLPPKTAYALFRICQEALANIAKHAEIHLKPDGAVWITYTQTETGFTLTIEDNGRGIAESMESLRQRGAYGLTTIQQWAERIGGRATVQPRPTGGVVVQVTGQIKEEQAWTPPSESLLPMI</sequence>
<dbReference type="AlphaFoldDB" id="A0A178MEJ2"/>
<feature type="transmembrane region" description="Helical" evidence="9">
    <location>
        <begin position="111"/>
        <end position="133"/>
    </location>
</feature>
<dbReference type="GO" id="GO:0000160">
    <property type="term" value="P:phosphorelay signal transduction system"/>
    <property type="evidence" value="ECO:0007669"/>
    <property type="project" value="UniProtKB-KW"/>
</dbReference>
<dbReference type="Proteomes" id="UP000078287">
    <property type="component" value="Unassembled WGS sequence"/>
</dbReference>
<organism evidence="12 13">
    <name type="scientific">Chloroflexus islandicus</name>
    <dbReference type="NCBI Taxonomy" id="1707952"/>
    <lineage>
        <taxon>Bacteria</taxon>
        <taxon>Bacillati</taxon>
        <taxon>Chloroflexota</taxon>
        <taxon>Chloroflexia</taxon>
        <taxon>Chloroflexales</taxon>
        <taxon>Chloroflexineae</taxon>
        <taxon>Chloroflexaceae</taxon>
        <taxon>Chloroflexus</taxon>
    </lineage>
</organism>
<dbReference type="InterPro" id="IPR029016">
    <property type="entry name" value="GAF-like_dom_sf"/>
</dbReference>
<feature type="transmembrane region" description="Helical" evidence="9">
    <location>
        <begin position="145"/>
        <end position="166"/>
    </location>
</feature>
<comment type="caution">
    <text evidence="12">The sequence shown here is derived from an EMBL/GenBank/DDBJ whole genome shotgun (WGS) entry which is preliminary data.</text>
</comment>
<dbReference type="SMART" id="SM00065">
    <property type="entry name" value="GAF"/>
    <property type="match status" value="4"/>
</dbReference>
<dbReference type="CDD" id="cd16917">
    <property type="entry name" value="HATPase_UhpB-NarQ-NarX-like"/>
    <property type="match status" value="1"/>
</dbReference>
<evidence type="ECO:0000259" key="11">
    <source>
        <dbReference type="SMART" id="SM00387"/>
    </source>
</evidence>
<keyword evidence="3" id="KW-0808">Transferase</keyword>
<evidence type="ECO:0000256" key="1">
    <source>
        <dbReference type="ARBA" id="ARBA00004651"/>
    </source>
</evidence>
<evidence type="ECO:0000259" key="10">
    <source>
        <dbReference type="SMART" id="SM00065"/>
    </source>
</evidence>
<feature type="domain" description="GAF" evidence="10">
    <location>
        <begin position="324"/>
        <end position="496"/>
    </location>
</feature>
<dbReference type="PANTHER" id="PTHR24421:SF37">
    <property type="entry name" value="SENSOR HISTIDINE KINASE NARS"/>
    <property type="match status" value="1"/>
</dbReference>